<sequence length="551" mass="62531">MLSRIIYIFNKFEIIFLHLQSKATDTFYEALMGGTNTLMKDKSEWSSSFIRKSRDGVEGYNLPPLTKTIENNSHFKQPQSVSSHNYDTHVSQLDNGLKVASEKLFGEFCTVGVIIDSGPRYETSFKNGTTHFLEKLAFNATANFHNREQILEILEKHGAICDCQAGRDAIVYALSCRRSGLPQILSLLADTIYRPLFQDFELEQVRKSIEFELEDLTTRPDPEPLLVEMLHEAAFKNSPLANPKICPPENINSISKEDLYSYMRTLYQPKRTVLACIGTDHNEFTQMAIEKFGSVKPIWEENPKCLGDRPEGVIDTRKAIWTGGSKIVEKDLSDLNQGYNNQLPELTHLIVGLESPSFMNEKDFVTSCVINTLMGGGGSFSAGGPGKGMYSRLYLNVLNRYHFMFSATAYNQSYIDSGIFYIHASAPPQYLEDMCNVVGQELIKMAGPCDPVQLSRAKTQLQSMLFMNLEQRPVLFEDVARQVLSRGRREQAQYYFDRIEAIQESDIQRVARKMLESPPAVAALGRMGRCDPYERIKKIITNKSVPRKFFR</sequence>
<gene>
    <name evidence="8" type="ORF">OXX778_LOCUS3474</name>
</gene>
<dbReference type="GO" id="GO:0005739">
    <property type="term" value="C:mitochondrion"/>
    <property type="evidence" value="ECO:0007669"/>
    <property type="project" value="TreeGrafter"/>
</dbReference>
<evidence type="ECO:0000256" key="4">
    <source>
        <dbReference type="ARBA" id="ARBA00032315"/>
    </source>
</evidence>
<evidence type="ECO:0000256" key="3">
    <source>
        <dbReference type="ARBA" id="ARBA00030006"/>
    </source>
</evidence>
<comment type="caution">
    <text evidence="8">The sequence shown here is derived from an EMBL/GenBank/DDBJ whole genome shotgun (WGS) entry which is preliminary data.</text>
</comment>
<dbReference type="AlphaFoldDB" id="A0A813P2M0"/>
<dbReference type="Proteomes" id="UP000663879">
    <property type="component" value="Unassembled WGS sequence"/>
</dbReference>
<dbReference type="GO" id="GO:0004222">
    <property type="term" value="F:metalloendopeptidase activity"/>
    <property type="evidence" value="ECO:0007669"/>
    <property type="project" value="InterPro"/>
</dbReference>
<comment type="similarity">
    <text evidence="2 5">Belongs to the peptidase M16 family.</text>
</comment>
<dbReference type="SUPFAM" id="SSF63411">
    <property type="entry name" value="LuxS/MPP-like metallohydrolase"/>
    <property type="match status" value="2"/>
</dbReference>
<dbReference type="InterPro" id="IPR050361">
    <property type="entry name" value="MPP/UQCRC_Complex"/>
</dbReference>
<reference evidence="8" key="1">
    <citation type="submission" date="2021-02" db="EMBL/GenBank/DDBJ databases">
        <authorList>
            <person name="Nowell W R."/>
        </authorList>
    </citation>
    <scope>NUCLEOTIDE SEQUENCE</scope>
    <source>
        <strain evidence="8">Ploen Becks lab</strain>
    </source>
</reference>
<dbReference type="InterPro" id="IPR007863">
    <property type="entry name" value="Peptidase_M16_C"/>
</dbReference>
<evidence type="ECO:0000313" key="8">
    <source>
        <dbReference type="EMBL" id="CAF0742606.1"/>
    </source>
</evidence>
<dbReference type="GO" id="GO:0046872">
    <property type="term" value="F:metal ion binding"/>
    <property type="evidence" value="ECO:0007669"/>
    <property type="project" value="InterPro"/>
</dbReference>
<comment type="function">
    <text evidence="1">Substrate recognition and binding subunit of the essential mitochondrial processing protease (MPP), which cleaves the mitochondrial sequence off newly imported precursors proteins.</text>
</comment>
<dbReference type="PANTHER" id="PTHR11851">
    <property type="entry name" value="METALLOPROTEASE"/>
    <property type="match status" value="1"/>
</dbReference>
<evidence type="ECO:0000256" key="5">
    <source>
        <dbReference type="RuleBase" id="RU004447"/>
    </source>
</evidence>
<dbReference type="InterPro" id="IPR001431">
    <property type="entry name" value="Pept_M16_Zn_BS"/>
</dbReference>
<dbReference type="EMBL" id="CAJNOC010000309">
    <property type="protein sequence ID" value="CAF0742606.1"/>
    <property type="molecule type" value="Genomic_DNA"/>
</dbReference>
<dbReference type="GO" id="GO:0006627">
    <property type="term" value="P:protein processing involved in protein targeting to mitochondrion"/>
    <property type="evidence" value="ECO:0007669"/>
    <property type="project" value="TreeGrafter"/>
</dbReference>
<dbReference type="Pfam" id="PF05193">
    <property type="entry name" value="Peptidase_M16_C"/>
    <property type="match status" value="1"/>
</dbReference>
<proteinExistence type="inferred from homology"/>
<organism evidence="8 9">
    <name type="scientific">Brachionus calyciflorus</name>
    <dbReference type="NCBI Taxonomy" id="104777"/>
    <lineage>
        <taxon>Eukaryota</taxon>
        <taxon>Metazoa</taxon>
        <taxon>Spiralia</taxon>
        <taxon>Gnathifera</taxon>
        <taxon>Rotifera</taxon>
        <taxon>Eurotatoria</taxon>
        <taxon>Monogononta</taxon>
        <taxon>Pseudotrocha</taxon>
        <taxon>Ploima</taxon>
        <taxon>Brachionidae</taxon>
        <taxon>Brachionus</taxon>
    </lineage>
</organism>
<evidence type="ECO:0000256" key="1">
    <source>
        <dbReference type="ARBA" id="ARBA00002123"/>
    </source>
</evidence>
<evidence type="ECO:0000256" key="2">
    <source>
        <dbReference type="ARBA" id="ARBA00007261"/>
    </source>
</evidence>
<protein>
    <recommendedName>
        <fullName evidence="3">Alpha-MPP</fullName>
    </recommendedName>
    <alternativeName>
        <fullName evidence="4">Inactive zinc metalloprotease alpha</fullName>
    </alternativeName>
</protein>
<dbReference type="OrthoDB" id="277191at2759"/>
<name>A0A813P2M0_9BILA</name>
<feature type="domain" description="Peptidase M16 C-terminal" evidence="7">
    <location>
        <begin position="253"/>
        <end position="461"/>
    </location>
</feature>
<accession>A0A813P2M0</accession>
<evidence type="ECO:0000313" key="9">
    <source>
        <dbReference type="Proteomes" id="UP000663879"/>
    </source>
</evidence>
<dbReference type="Gene3D" id="3.30.830.10">
    <property type="entry name" value="Metalloenzyme, LuxS/M16 peptidase-like"/>
    <property type="match status" value="2"/>
</dbReference>
<keyword evidence="9" id="KW-1185">Reference proteome</keyword>
<dbReference type="PANTHER" id="PTHR11851:SF49">
    <property type="entry name" value="MITOCHONDRIAL-PROCESSING PEPTIDASE SUBUNIT ALPHA"/>
    <property type="match status" value="1"/>
</dbReference>
<evidence type="ECO:0000259" key="7">
    <source>
        <dbReference type="Pfam" id="PF05193"/>
    </source>
</evidence>
<dbReference type="InterPro" id="IPR011765">
    <property type="entry name" value="Pept_M16_N"/>
</dbReference>
<dbReference type="InterPro" id="IPR011249">
    <property type="entry name" value="Metalloenz_LuxS/M16"/>
</dbReference>
<dbReference type="PROSITE" id="PS00143">
    <property type="entry name" value="INSULINASE"/>
    <property type="match status" value="1"/>
</dbReference>
<feature type="domain" description="Peptidase M16 N-terminal" evidence="6">
    <location>
        <begin position="98"/>
        <end position="247"/>
    </location>
</feature>
<evidence type="ECO:0000259" key="6">
    <source>
        <dbReference type="Pfam" id="PF00675"/>
    </source>
</evidence>
<dbReference type="Pfam" id="PF00675">
    <property type="entry name" value="Peptidase_M16"/>
    <property type="match status" value="1"/>
</dbReference>